<dbReference type="EMBL" id="WVHK01000087">
    <property type="protein sequence ID" value="MXV21322.1"/>
    <property type="molecule type" value="Genomic_DNA"/>
</dbReference>
<dbReference type="RefSeq" id="WP_160981517.1">
    <property type="nucleotide sequence ID" value="NZ_WVHK01000087.1"/>
</dbReference>
<reference evidence="1 2" key="1">
    <citation type="submission" date="2019-11" db="EMBL/GenBank/DDBJ databases">
        <title>Genome sequence of Deinococcus xianganensis Y35, AI-2 producing algicidal bacterium, isolated from lake water.</title>
        <authorList>
            <person name="Li Y."/>
        </authorList>
    </citation>
    <scope>NUCLEOTIDE SEQUENCE [LARGE SCALE GENOMIC DNA]</scope>
    <source>
        <strain evidence="1 2">Y35</strain>
    </source>
</reference>
<accession>A0A6I4YIL8</accession>
<comment type="caution">
    <text evidence="1">The sequence shown here is derived from an EMBL/GenBank/DDBJ whole genome shotgun (WGS) entry which is preliminary data.</text>
</comment>
<proteinExistence type="predicted"/>
<name>A0A6I4YIL8_9DEIO</name>
<organism evidence="1 2">
    <name type="scientific">Deinococcus xianganensis</name>
    <dbReference type="NCBI Taxonomy" id="1507289"/>
    <lineage>
        <taxon>Bacteria</taxon>
        <taxon>Thermotogati</taxon>
        <taxon>Deinococcota</taxon>
        <taxon>Deinococci</taxon>
        <taxon>Deinococcales</taxon>
        <taxon>Deinococcaceae</taxon>
        <taxon>Deinococcus</taxon>
    </lineage>
</organism>
<gene>
    <name evidence="1" type="ORF">GLX28_16985</name>
</gene>
<evidence type="ECO:0000313" key="1">
    <source>
        <dbReference type="EMBL" id="MXV21322.1"/>
    </source>
</evidence>
<dbReference type="AlphaFoldDB" id="A0A6I4YIL8"/>
<evidence type="ECO:0000313" key="2">
    <source>
        <dbReference type="Proteomes" id="UP000430519"/>
    </source>
</evidence>
<dbReference type="Proteomes" id="UP000430519">
    <property type="component" value="Unassembled WGS sequence"/>
</dbReference>
<keyword evidence="2" id="KW-1185">Reference proteome</keyword>
<protein>
    <submittedName>
        <fullName evidence="1">Uncharacterized protein</fullName>
    </submittedName>
</protein>
<sequence>MTSSAASMNQFRPLRRHSHARAQRAAVTAQLVSDVPHAGLLLAPAAQRGLAMMDDGTLAMCLTVQGMNADAGAEALEAQADLVTNLLHDIGELSGRLVVVAGRGQSQAYLVLHLKAGHLTPDGRVREAVRMRDVVVNGLNGPDVRFVPSSTQACQLLASQYPKVDMLDGALEDVEGTHWSTLTMTGAPYVSTAGMLRPALDILAQEDLSYLVMDFRGRAKSSEARFGVTVVVNASTAEPVRQHLEDVLGATFKMSRPEHAAAVMERAAPFVQGKLERHGVLKQNVADLLTF</sequence>